<gene>
    <name evidence="3" type="ORF">UFOPK2786_00379</name>
</gene>
<evidence type="ECO:0000256" key="2">
    <source>
        <dbReference type="ARBA" id="ARBA00038358"/>
    </source>
</evidence>
<dbReference type="SUPFAM" id="SSF48208">
    <property type="entry name" value="Six-hairpin glycosidases"/>
    <property type="match status" value="1"/>
</dbReference>
<keyword evidence="1" id="KW-0378">Hydrolase</keyword>
<dbReference type="Gene3D" id="1.50.10.10">
    <property type="match status" value="1"/>
</dbReference>
<evidence type="ECO:0000313" key="3">
    <source>
        <dbReference type="EMBL" id="CAB4734161.1"/>
    </source>
</evidence>
<sequence length="411" mass="43964">MIKIPVMKAVCVSLVLAGIALAPNAQAVPLRAPAAPTSVSCLPTPHPVTTEQTLALFELAARKIGAVRTTGAKRYPFGALHSSPDYAYTGATGWTSGFFAAELWLLYQRTQDPRWLEAARAQTRGLMKLATYTGSHDLGFMVGLPTGLGATLDPSPEQQAAYAEARITAARTLSQRWNPRIRALKSSEYGGKWGLIIDSAMNAPLLIEAGQAIGGPEGDELVYRGTEHMLTLARDFVRPDGSTFHRMAFNPKTGALIGPIPGQGLTGDSTWARGQTWALNGFTRAYELTGNAELLDAALRTAAFWVSKVPPGCIPAWDFDIDNSRAPRDSSAASIAADGLLSLRRVVGDTAADYGAYADVTLGLLTTPWMTTARSVNPGILLQQTLNVPSDPREGSYVWGDYYLLRALSAA</sequence>
<organism evidence="3">
    <name type="scientific">freshwater metagenome</name>
    <dbReference type="NCBI Taxonomy" id="449393"/>
    <lineage>
        <taxon>unclassified sequences</taxon>
        <taxon>metagenomes</taxon>
        <taxon>ecological metagenomes</taxon>
    </lineage>
</organism>
<reference evidence="3" key="1">
    <citation type="submission" date="2020-05" db="EMBL/GenBank/DDBJ databases">
        <authorList>
            <person name="Chiriac C."/>
            <person name="Salcher M."/>
            <person name="Ghai R."/>
            <person name="Kavagutti S V."/>
        </authorList>
    </citation>
    <scope>NUCLEOTIDE SEQUENCE</scope>
</reference>
<protein>
    <submittedName>
        <fullName evidence="3">Unannotated protein</fullName>
    </submittedName>
</protein>
<evidence type="ECO:0000256" key="1">
    <source>
        <dbReference type="ARBA" id="ARBA00022801"/>
    </source>
</evidence>
<proteinExistence type="inferred from homology"/>
<dbReference type="InterPro" id="IPR008928">
    <property type="entry name" value="6-hairpin_glycosidase_sf"/>
</dbReference>
<dbReference type="EMBL" id="CAEZYW010000038">
    <property type="protein sequence ID" value="CAB4734161.1"/>
    <property type="molecule type" value="Genomic_DNA"/>
</dbReference>
<dbReference type="AlphaFoldDB" id="A0A6J6SH01"/>
<dbReference type="PANTHER" id="PTHR36845">
    <property type="entry name" value="HYDROLASE, PUTATIVE (AFU_ORTHOLOGUE AFUA_7G05090)-RELATED"/>
    <property type="match status" value="1"/>
</dbReference>
<dbReference type="GO" id="GO:0052757">
    <property type="term" value="F:chondroitin hydrolase activity"/>
    <property type="evidence" value="ECO:0007669"/>
    <property type="project" value="TreeGrafter"/>
</dbReference>
<comment type="similarity">
    <text evidence="2">Belongs to the glycosyl hydrolase 88 family.</text>
</comment>
<accession>A0A6J6SH01</accession>
<dbReference type="InterPro" id="IPR052369">
    <property type="entry name" value="UG_Glycosaminoglycan_Hydrolase"/>
</dbReference>
<dbReference type="GO" id="GO:0000272">
    <property type="term" value="P:polysaccharide catabolic process"/>
    <property type="evidence" value="ECO:0007669"/>
    <property type="project" value="TreeGrafter"/>
</dbReference>
<dbReference type="InterPro" id="IPR012341">
    <property type="entry name" value="6hp_glycosidase-like_sf"/>
</dbReference>
<name>A0A6J6SH01_9ZZZZ</name>
<dbReference type="PANTHER" id="PTHR36845:SF1">
    <property type="entry name" value="HYDROLASE, PUTATIVE (AFU_ORTHOLOGUE AFUA_7G05090)-RELATED"/>
    <property type="match status" value="1"/>
</dbReference>